<protein>
    <submittedName>
        <fullName evidence="1">Uncharacterized protein</fullName>
    </submittedName>
</protein>
<proteinExistence type="predicted"/>
<keyword evidence="2" id="KW-1185">Reference proteome</keyword>
<dbReference type="RefSeq" id="XP_062651009.1">
    <property type="nucleotide sequence ID" value="XM_062786192.1"/>
</dbReference>
<evidence type="ECO:0000313" key="2">
    <source>
        <dbReference type="Proteomes" id="UP001302602"/>
    </source>
</evidence>
<reference evidence="1" key="2">
    <citation type="submission" date="2023-05" db="EMBL/GenBank/DDBJ databases">
        <authorList>
            <consortium name="Lawrence Berkeley National Laboratory"/>
            <person name="Steindorff A."/>
            <person name="Hensen N."/>
            <person name="Bonometti L."/>
            <person name="Westerberg I."/>
            <person name="Brannstrom I.O."/>
            <person name="Guillou S."/>
            <person name="Cros-Aarteil S."/>
            <person name="Calhoun S."/>
            <person name="Haridas S."/>
            <person name="Kuo A."/>
            <person name="Mondo S."/>
            <person name="Pangilinan J."/>
            <person name="Riley R."/>
            <person name="Labutti K."/>
            <person name="Andreopoulos B."/>
            <person name="Lipzen A."/>
            <person name="Chen C."/>
            <person name="Yanf M."/>
            <person name="Daum C."/>
            <person name="Ng V."/>
            <person name="Clum A."/>
            <person name="Ohm R."/>
            <person name="Martin F."/>
            <person name="Silar P."/>
            <person name="Natvig D."/>
            <person name="Lalanne C."/>
            <person name="Gautier V."/>
            <person name="Ament-Velasquez S.L."/>
            <person name="Kruys A."/>
            <person name="Hutchinson M.I."/>
            <person name="Powell A.J."/>
            <person name="Barry K."/>
            <person name="Miller A.N."/>
            <person name="Grigoriev I.V."/>
            <person name="Debuchy R."/>
            <person name="Gladieux P."/>
            <person name="Thoren M.H."/>
            <person name="Johannesson H."/>
        </authorList>
    </citation>
    <scope>NUCLEOTIDE SEQUENCE</scope>
    <source>
        <strain evidence="1">CBS 731.68</strain>
    </source>
</reference>
<dbReference type="Proteomes" id="UP001302602">
    <property type="component" value="Unassembled WGS sequence"/>
</dbReference>
<sequence length="117" mass="12437">MQAFSRGSMDVAERSEIPCRDGVRCPSTTPHCPSLPVFAPETASRSKLGTIGTSSLALMTPKGDLCLGEWEAANPAVVAAWPRSTCHHDPLSLLLFSCGISTASGTDRGLRFSSCRR</sequence>
<gene>
    <name evidence="1" type="ORF">N657DRAFT_200519</name>
</gene>
<name>A0AAN6Z7A0_9PEZI</name>
<dbReference type="EMBL" id="MU853224">
    <property type="protein sequence ID" value="KAK4127238.1"/>
    <property type="molecule type" value="Genomic_DNA"/>
</dbReference>
<reference evidence="1" key="1">
    <citation type="journal article" date="2023" name="Mol. Phylogenet. Evol.">
        <title>Genome-scale phylogeny and comparative genomics of the fungal order Sordariales.</title>
        <authorList>
            <person name="Hensen N."/>
            <person name="Bonometti L."/>
            <person name="Westerberg I."/>
            <person name="Brannstrom I.O."/>
            <person name="Guillou S."/>
            <person name="Cros-Aarteil S."/>
            <person name="Calhoun S."/>
            <person name="Haridas S."/>
            <person name="Kuo A."/>
            <person name="Mondo S."/>
            <person name="Pangilinan J."/>
            <person name="Riley R."/>
            <person name="LaButti K."/>
            <person name="Andreopoulos B."/>
            <person name="Lipzen A."/>
            <person name="Chen C."/>
            <person name="Yan M."/>
            <person name="Daum C."/>
            <person name="Ng V."/>
            <person name="Clum A."/>
            <person name="Steindorff A."/>
            <person name="Ohm R.A."/>
            <person name="Martin F."/>
            <person name="Silar P."/>
            <person name="Natvig D.O."/>
            <person name="Lalanne C."/>
            <person name="Gautier V."/>
            <person name="Ament-Velasquez S.L."/>
            <person name="Kruys A."/>
            <person name="Hutchinson M.I."/>
            <person name="Powell A.J."/>
            <person name="Barry K."/>
            <person name="Miller A.N."/>
            <person name="Grigoriev I.V."/>
            <person name="Debuchy R."/>
            <person name="Gladieux P."/>
            <person name="Hiltunen Thoren M."/>
            <person name="Johannesson H."/>
        </authorList>
    </citation>
    <scope>NUCLEOTIDE SEQUENCE</scope>
    <source>
        <strain evidence="1">CBS 731.68</strain>
    </source>
</reference>
<dbReference type="GeneID" id="87822958"/>
<evidence type="ECO:0000313" key="1">
    <source>
        <dbReference type="EMBL" id="KAK4127238.1"/>
    </source>
</evidence>
<dbReference type="AlphaFoldDB" id="A0AAN6Z7A0"/>
<organism evidence="1 2">
    <name type="scientific">Parathielavia appendiculata</name>
    <dbReference type="NCBI Taxonomy" id="2587402"/>
    <lineage>
        <taxon>Eukaryota</taxon>
        <taxon>Fungi</taxon>
        <taxon>Dikarya</taxon>
        <taxon>Ascomycota</taxon>
        <taxon>Pezizomycotina</taxon>
        <taxon>Sordariomycetes</taxon>
        <taxon>Sordariomycetidae</taxon>
        <taxon>Sordariales</taxon>
        <taxon>Chaetomiaceae</taxon>
        <taxon>Parathielavia</taxon>
    </lineage>
</organism>
<comment type="caution">
    <text evidence="1">The sequence shown here is derived from an EMBL/GenBank/DDBJ whole genome shotgun (WGS) entry which is preliminary data.</text>
</comment>
<accession>A0AAN6Z7A0</accession>